<name>A0A6M4AVA3_9SPHN</name>
<organism evidence="1 2">
    <name type="scientific">Sphingomonas lacunae</name>
    <dbReference type="NCBI Taxonomy" id="2698828"/>
    <lineage>
        <taxon>Bacteria</taxon>
        <taxon>Pseudomonadati</taxon>
        <taxon>Pseudomonadota</taxon>
        <taxon>Alphaproteobacteria</taxon>
        <taxon>Sphingomonadales</taxon>
        <taxon>Sphingomonadaceae</taxon>
        <taxon>Sphingomonas</taxon>
    </lineage>
</organism>
<evidence type="ECO:0000313" key="2">
    <source>
        <dbReference type="Proteomes" id="UP000503018"/>
    </source>
</evidence>
<sequence length="326" mass="33809">MSLLLFATLATAQAASPAGCDASSTQAATFAEATSGSLDGACVTMEGIAIGRVLVEDDRARYRLERIANDPTSSGAALGFYASADFAEPTRVRVTGRIGDCASAQAALQARDSNVIVMMTGYCHYALGRFLTATAVEPLGPARLRRLLPASAGEDLGNLAPLGEGEVRSRMTAEANRFLDAIRSGNRPLLVAMHGGGPDGRLAARSVDASLALILDTENSPFAPFRAGAGAGAGAGTISMEIFGWKPPLWADAGWHDQQTRATGADAIACFSARPGATGLWPIDSKDADNMAGRPYACTRIHLNGRGEDARASFGTFQSQSGADEP</sequence>
<accession>A0A6M4AVA3</accession>
<dbReference type="KEGG" id="slan:GV829_07650"/>
<keyword evidence="2" id="KW-1185">Reference proteome</keyword>
<dbReference type="Proteomes" id="UP000503018">
    <property type="component" value="Chromosome"/>
</dbReference>
<dbReference type="EMBL" id="CP053015">
    <property type="protein sequence ID" value="QJQ32340.1"/>
    <property type="molecule type" value="Genomic_DNA"/>
</dbReference>
<proteinExistence type="predicted"/>
<reference evidence="1 2" key="1">
    <citation type="submission" date="2020-01" db="EMBL/GenBank/DDBJ databases">
        <title>Sphingomonas sp. strain CSW-10.</title>
        <authorList>
            <person name="Chen W.-M."/>
        </authorList>
    </citation>
    <scope>NUCLEOTIDE SEQUENCE [LARGE SCALE GENOMIC DNA]</scope>
    <source>
        <strain evidence="1 2">CSW-10</strain>
    </source>
</reference>
<protein>
    <submittedName>
        <fullName evidence="1">Uncharacterized protein</fullName>
    </submittedName>
</protein>
<evidence type="ECO:0000313" key="1">
    <source>
        <dbReference type="EMBL" id="QJQ32340.1"/>
    </source>
</evidence>
<dbReference type="RefSeq" id="WP_169945501.1">
    <property type="nucleotide sequence ID" value="NZ_CP053015.1"/>
</dbReference>
<gene>
    <name evidence="1" type="ORF">GV829_07650</name>
</gene>
<dbReference type="AlphaFoldDB" id="A0A6M4AVA3"/>